<dbReference type="EMBL" id="CP016171">
    <property type="protein sequence ID" value="ANN71590.1"/>
    <property type="molecule type" value="Genomic_DNA"/>
</dbReference>
<protein>
    <recommendedName>
        <fullName evidence="3">LysM domain-containing protein</fullName>
    </recommendedName>
</protein>
<organism evidence="5 7">
    <name type="scientific">Bordetella bronchialis</name>
    <dbReference type="NCBI Taxonomy" id="463025"/>
    <lineage>
        <taxon>Bacteria</taxon>
        <taxon>Pseudomonadati</taxon>
        <taxon>Pseudomonadota</taxon>
        <taxon>Betaproteobacteria</taxon>
        <taxon>Burkholderiales</taxon>
        <taxon>Alcaligenaceae</taxon>
        <taxon>Bordetella</taxon>
    </lineage>
</organism>
<feature type="compositionally biased region" description="Low complexity" evidence="1">
    <location>
        <begin position="537"/>
        <end position="549"/>
    </location>
</feature>
<evidence type="ECO:0000313" key="4">
    <source>
        <dbReference type="EMBL" id="ANN66510.1"/>
    </source>
</evidence>
<dbReference type="STRING" id="463025.BAU08_09790"/>
<feature type="compositionally biased region" description="Low complexity" evidence="1">
    <location>
        <begin position="295"/>
        <end position="315"/>
    </location>
</feature>
<keyword evidence="2" id="KW-0472">Membrane</keyword>
<feature type="compositionally biased region" description="Low complexity" evidence="1">
    <location>
        <begin position="584"/>
        <end position="596"/>
    </location>
</feature>
<feature type="region of interest" description="Disordered" evidence="1">
    <location>
        <begin position="273"/>
        <end position="328"/>
    </location>
</feature>
<dbReference type="OrthoDB" id="5298707at2"/>
<dbReference type="Gene3D" id="3.10.350.10">
    <property type="entry name" value="LysM domain"/>
    <property type="match status" value="1"/>
</dbReference>
<dbReference type="RefSeq" id="WP_066347721.1">
    <property type="nucleotide sequence ID" value="NZ_CBCSFJ010000005.1"/>
</dbReference>
<dbReference type="InterPro" id="IPR036779">
    <property type="entry name" value="LysM_dom_sf"/>
</dbReference>
<evidence type="ECO:0000259" key="3">
    <source>
        <dbReference type="PROSITE" id="PS51782"/>
    </source>
</evidence>
<dbReference type="AlphaFoldDB" id="A0A193FFV5"/>
<dbReference type="Proteomes" id="UP000091897">
    <property type="component" value="Chromosome"/>
</dbReference>
<feature type="compositionally biased region" description="Gly residues" evidence="1">
    <location>
        <begin position="527"/>
        <end position="536"/>
    </location>
</feature>
<proteinExistence type="predicted"/>
<feature type="region of interest" description="Disordered" evidence="1">
    <location>
        <begin position="345"/>
        <end position="610"/>
    </location>
</feature>
<feature type="region of interest" description="Disordered" evidence="1">
    <location>
        <begin position="676"/>
        <end position="695"/>
    </location>
</feature>
<feature type="compositionally biased region" description="Gly residues" evidence="1">
    <location>
        <begin position="377"/>
        <end position="389"/>
    </location>
</feature>
<sequence length="695" mass="66918">MTLRSLRPSSIPSRHATRLAIVLALGCAISAPAHALRLAHSRVVSAPNAPLQVLVGIADLTPDEQRSLMATLADPAAWERAGVTPPVPLSSLTLRLEGGSSATRRNLRISSPEAAKGPVVDLLLNLGTSEGQRQVQVSVMQTAGGFPGLVSQAQVGGTRAGRGASAGSVAVRQGDTLYGIAQSNAVPDATLYQMLVALWRANPNAFIQNNMNLVKAGATLVVPDAATVRAIDPAEARRIFIEQQEAYARYRARLAGAAAQGAAAAAAASSAAGQVGGGQSTATPESPPQDRLRLSSGQPGQGNAQAQAQSQADAQTSMAKATEDAQQRVDQLERNVKDLNDALAARQGGDRSGSGAAGGGAAGGAGGNQPGGLALPGLGGASSAAGGGAAASRQGAGPQQGSGTQSGSGAQQGSSATQAGGAPRPGGGTASTGGSSMDTAPGPLAQAGSGTGQGGAAQAGDGSRPAAGGTASGEARTSGQAGAGAAGAGATGASGSGGTAGPAGGSGSAGSGASGPGISGDASNLGGTSGTSGSPGSGAAAAGGASAQTGGAGAGGTGISPSGGASTPSANAGGATQAGGSTGAGPAMTTGPGNAASGEASDGAKPQDTSGLPSWLSDNLLIILTAVLALVAFVIAWLLRRAAMRRDEDQDDIDDELYMTEIDPKAIDRRLDGINLDLDEPPLEDDRRRAGPART</sequence>
<feature type="compositionally biased region" description="Low complexity" evidence="1">
    <location>
        <begin position="407"/>
        <end position="422"/>
    </location>
</feature>
<dbReference type="Proteomes" id="UP000092213">
    <property type="component" value="Chromosome"/>
</dbReference>
<evidence type="ECO:0000313" key="5">
    <source>
        <dbReference type="EMBL" id="ANN71590.1"/>
    </source>
</evidence>
<feature type="transmembrane region" description="Helical" evidence="2">
    <location>
        <begin position="620"/>
        <end position="639"/>
    </location>
</feature>
<keyword evidence="2" id="KW-0812">Transmembrane</keyword>
<dbReference type="InterPro" id="IPR018392">
    <property type="entry name" value="LysM"/>
</dbReference>
<name>A0A193FFV5_9BORD</name>
<dbReference type="EMBL" id="CP016170">
    <property type="protein sequence ID" value="ANN66510.1"/>
    <property type="molecule type" value="Genomic_DNA"/>
</dbReference>
<dbReference type="CDD" id="cd00118">
    <property type="entry name" value="LysM"/>
    <property type="match status" value="1"/>
</dbReference>
<gene>
    <name evidence="4" type="ORF">BAU06_09565</name>
    <name evidence="5" type="ORF">BAU08_09790</name>
</gene>
<feature type="compositionally biased region" description="Gly residues" evidence="1">
    <location>
        <begin position="350"/>
        <end position="370"/>
    </location>
</feature>
<accession>A0A193FFV5</accession>
<reference evidence="6 7" key="1">
    <citation type="submission" date="2016-06" db="EMBL/GenBank/DDBJ databases">
        <title>Complete genome sequences of Bordetella bronchialis and Bordetella flabilis.</title>
        <authorList>
            <person name="LiPuma J.J."/>
            <person name="Spilker T."/>
        </authorList>
    </citation>
    <scope>NUCLEOTIDE SEQUENCE [LARGE SCALE GENOMIC DNA]</scope>
    <source>
        <strain evidence="5 7">AU17976</strain>
        <strain evidence="4 6">AU3182</strain>
    </source>
</reference>
<evidence type="ECO:0000256" key="2">
    <source>
        <dbReference type="SAM" id="Phobius"/>
    </source>
</evidence>
<dbReference type="KEGG" id="bbro:BAU06_09565"/>
<feature type="compositionally biased region" description="Low complexity" evidence="1">
    <location>
        <begin position="559"/>
        <end position="575"/>
    </location>
</feature>
<dbReference type="InterPro" id="IPR057840">
    <property type="entry name" value="FimV_N"/>
</dbReference>
<keyword evidence="6" id="KW-1185">Reference proteome</keyword>
<keyword evidence="2" id="KW-1133">Transmembrane helix</keyword>
<feature type="compositionally biased region" description="Gly residues" evidence="1">
    <location>
        <begin position="481"/>
        <end position="518"/>
    </location>
</feature>
<evidence type="ECO:0000256" key="1">
    <source>
        <dbReference type="SAM" id="MobiDB-lite"/>
    </source>
</evidence>
<evidence type="ECO:0000313" key="7">
    <source>
        <dbReference type="Proteomes" id="UP000092213"/>
    </source>
</evidence>
<dbReference type="PROSITE" id="PS51782">
    <property type="entry name" value="LYSM"/>
    <property type="match status" value="1"/>
</dbReference>
<evidence type="ECO:0000313" key="6">
    <source>
        <dbReference type="Proteomes" id="UP000091897"/>
    </source>
</evidence>
<feature type="domain" description="LysM" evidence="3">
    <location>
        <begin position="167"/>
        <end position="222"/>
    </location>
</feature>
<dbReference type="Pfam" id="PF25800">
    <property type="entry name" value="FimV_N"/>
    <property type="match status" value="1"/>
</dbReference>
<dbReference type="NCBIfam" id="TIGR03505">
    <property type="entry name" value="FimV_core"/>
    <property type="match status" value="1"/>
</dbReference>
<dbReference type="InterPro" id="IPR020012">
    <property type="entry name" value="LysM_FimV"/>
</dbReference>